<protein>
    <submittedName>
        <fullName evidence="2">Predicted protein</fullName>
    </submittedName>
</protein>
<dbReference type="EMBL" id="DS547091">
    <property type="protein sequence ID" value="EDR16188.1"/>
    <property type="molecule type" value="Genomic_DNA"/>
</dbReference>
<accession>B0CQD4</accession>
<dbReference type="KEGG" id="lbc:LACBIDRAFT_291942"/>
<evidence type="ECO:0000313" key="3">
    <source>
        <dbReference type="Proteomes" id="UP000001194"/>
    </source>
</evidence>
<keyword evidence="3" id="KW-1185">Reference proteome</keyword>
<feature type="compositionally biased region" description="Polar residues" evidence="1">
    <location>
        <begin position="150"/>
        <end position="162"/>
    </location>
</feature>
<sequence>MFLSSRDLVPDSPRYLPEQWSPHVHPEGQIYFSRSITLRVVTDSCMYTPSIAEKVTYWVSNIEKRAADRGFVLSDSVELYIQIDDEDRNYYLADQATHSIFWLDEYEISEMGLLPLVLQEHYWSYVKNHPMHFGGLDVTSNYSHKDDNPESSYPGQSQNVNTPADPCNTKAQMFQGASGLSIRDSEFYNTAGNLIKISYNVYPQPGSEHEQLSLKDHLSRAISGLKSELKSEIFHAIATVKKLLPCPFSTMADIPLEEKVANDALKYPPLLGAQVLMSKTSLYIPGVMNQLLSSVRYSFY</sequence>
<dbReference type="Proteomes" id="UP000001194">
    <property type="component" value="Unassembled WGS sequence"/>
</dbReference>
<dbReference type="OrthoDB" id="3064804at2759"/>
<feature type="region of interest" description="Disordered" evidence="1">
    <location>
        <begin position="144"/>
        <end position="166"/>
    </location>
</feature>
<dbReference type="GeneID" id="6069185"/>
<dbReference type="HOGENOM" id="CLU_927701_0_0_1"/>
<proteinExistence type="predicted"/>
<organism evidence="3">
    <name type="scientific">Laccaria bicolor (strain S238N-H82 / ATCC MYA-4686)</name>
    <name type="common">Bicoloured deceiver</name>
    <name type="synonym">Laccaria laccata var. bicolor</name>
    <dbReference type="NCBI Taxonomy" id="486041"/>
    <lineage>
        <taxon>Eukaryota</taxon>
        <taxon>Fungi</taxon>
        <taxon>Dikarya</taxon>
        <taxon>Basidiomycota</taxon>
        <taxon>Agaricomycotina</taxon>
        <taxon>Agaricomycetes</taxon>
        <taxon>Agaricomycetidae</taxon>
        <taxon>Agaricales</taxon>
        <taxon>Agaricineae</taxon>
        <taxon>Hydnangiaceae</taxon>
        <taxon>Laccaria</taxon>
    </lineage>
</organism>
<dbReference type="RefSeq" id="XP_001874396.1">
    <property type="nucleotide sequence ID" value="XM_001874361.1"/>
</dbReference>
<dbReference type="InParanoid" id="B0CQD4"/>
<gene>
    <name evidence="2" type="ORF">LACBIDRAFT_291942</name>
</gene>
<dbReference type="AlphaFoldDB" id="B0CQD4"/>
<evidence type="ECO:0000313" key="2">
    <source>
        <dbReference type="EMBL" id="EDR16188.1"/>
    </source>
</evidence>
<reference evidence="2 3" key="1">
    <citation type="journal article" date="2008" name="Nature">
        <title>The genome of Laccaria bicolor provides insights into mycorrhizal symbiosis.</title>
        <authorList>
            <person name="Martin F."/>
            <person name="Aerts A."/>
            <person name="Ahren D."/>
            <person name="Brun A."/>
            <person name="Danchin E.G.J."/>
            <person name="Duchaussoy F."/>
            <person name="Gibon J."/>
            <person name="Kohler A."/>
            <person name="Lindquist E."/>
            <person name="Pereda V."/>
            <person name="Salamov A."/>
            <person name="Shapiro H.J."/>
            <person name="Wuyts J."/>
            <person name="Blaudez D."/>
            <person name="Buee M."/>
            <person name="Brokstein P."/>
            <person name="Canbaeck B."/>
            <person name="Cohen D."/>
            <person name="Courty P.E."/>
            <person name="Coutinho P.M."/>
            <person name="Delaruelle C."/>
            <person name="Detter J.C."/>
            <person name="Deveau A."/>
            <person name="DiFazio S."/>
            <person name="Duplessis S."/>
            <person name="Fraissinet-Tachet L."/>
            <person name="Lucic E."/>
            <person name="Frey-Klett P."/>
            <person name="Fourrey C."/>
            <person name="Feussner I."/>
            <person name="Gay G."/>
            <person name="Grimwood J."/>
            <person name="Hoegger P.J."/>
            <person name="Jain P."/>
            <person name="Kilaru S."/>
            <person name="Labbe J."/>
            <person name="Lin Y.C."/>
            <person name="Legue V."/>
            <person name="Le Tacon F."/>
            <person name="Marmeisse R."/>
            <person name="Melayah D."/>
            <person name="Montanini B."/>
            <person name="Muratet M."/>
            <person name="Nehls U."/>
            <person name="Niculita-Hirzel H."/>
            <person name="Oudot-Le Secq M.P."/>
            <person name="Peter M."/>
            <person name="Quesneville H."/>
            <person name="Rajashekar B."/>
            <person name="Reich M."/>
            <person name="Rouhier N."/>
            <person name="Schmutz J."/>
            <person name="Yin T."/>
            <person name="Chalot M."/>
            <person name="Henrissat B."/>
            <person name="Kuees U."/>
            <person name="Lucas S."/>
            <person name="Van de Peer Y."/>
            <person name="Podila G.K."/>
            <person name="Polle A."/>
            <person name="Pukkila P.J."/>
            <person name="Richardson P.M."/>
            <person name="Rouze P."/>
            <person name="Sanders I.R."/>
            <person name="Stajich J.E."/>
            <person name="Tunlid A."/>
            <person name="Tuskan G."/>
            <person name="Grigoriev I.V."/>
        </authorList>
    </citation>
    <scope>NUCLEOTIDE SEQUENCE [LARGE SCALE GENOMIC DNA]</scope>
    <source>
        <strain evidence="3">S238N-H82 / ATCC MYA-4686</strain>
    </source>
</reference>
<name>B0CQD4_LACBS</name>
<evidence type="ECO:0000256" key="1">
    <source>
        <dbReference type="SAM" id="MobiDB-lite"/>
    </source>
</evidence>